<sequence>MNILFDFPEFFTINIGQYVESFIKWLIHNYDFFFDAIKEGVLWFLLHARSVFMWFPWAGVIIIVFILGWKLINWKSVVLVAVVIACLIGVPLGILIAYNSRFGAMVKPILDAMQ</sequence>
<evidence type="ECO:0000313" key="6">
    <source>
        <dbReference type="EMBL" id="GAJ12728.1"/>
    </source>
</evidence>
<evidence type="ECO:0000256" key="3">
    <source>
        <dbReference type="ARBA" id="ARBA00022475"/>
    </source>
</evidence>
<proteinExistence type="predicted"/>
<evidence type="ECO:0000256" key="5">
    <source>
        <dbReference type="SAM" id="Phobius"/>
    </source>
</evidence>
<organism evidence="6">
    <name type="scientific">marine sediment metagenome</name>
    <dbReference type="NCBI Taxonomy" id="412755"/>
    <lineage>
        <taxon>unclassified sequences</taxon>
        <taxon>metagenomes</taxon>
        <taxon>ecological metagenomes</taxon>
    </lineage>
</organism>
<feature type="transmembrane region" description="Helical" evidence="5">
    <location>
        <begin position="51"/>
        <end position="72"/>
    </location>
</feature>
<dbReference type="PANTHER" id="PTHR47737">
    <property type="entry name" value="GLYCINE BETAINE/PROLINE BETAINE TRANSPORT SYSTEM PERMEASE PROTEIN PROW"/>
    <property type="match status" value="1"/>
</dbReference>
<comment type="caution">
    <text evidence="6">The sequence shown here is derived from an EMBL/GenBank/DDBJ whole genome shotgun (WGS) entry which is preliminary data.</text>
</comment>
<evidence type="ECO:0008006" key="7">
    <source>
        <dbReference type="Google" id="ProtNLM"/>
    </source>
</evidence>
<dbReference type="AlphaFoldDB" id="X1U576"/>
<comment type="subcellular location">
    <subcellularLocation>
        <location evidence="1">Cell membrane</location>
    </subcellularLocation>
</comment>
<dbReference type="GO" id="GO:0043190">
    <property type="term" value="C:ATP-binding cassette (ABC) transporter complex"/>
    <property type="evidence" value="ECO:0007669"/>
    <property type="project" value="TreeGrafter"/>
</dbReference>
<keyword evidence="2" id="KW-0813">Transport</keyword>
<dbReference type="EMBL" id="BARW01035030">
    <property type="protein sequence ID" value="GAJ12728.1"/>
    <property type="molecule type" value="Genomic_DNA"/>
</dbReference>
<dbReference type="GO" id="GO:0031460">
    <property type="term" value="P:glycine betaine transport"/>
    <property type="evidence" value="ECO:0007669"/>
    <property type="project" value="TreeGrafter"/>
</dbReference>
<name>X1U576_9ZZZZ</name>
<keyword evidence="3" id="KW-1003">Cell membrane</keyword>
<keyword evidence="4 5" id="KW-0472">Membrane</keyword>
<dbReference type="PANTHER" id="PTHR47737:SF1">
    <property type="entry name" value="GLYCINE BETAINE_PROLINE BETAINE TRANSPORT SYSTEM PERMEASE PROTEIN PROW"/>
    <property type="match status" value="1"/>
</dbReference>
<keyword evidence="5" id="KW-0812">Transmembrane</keyword>
<evidence type="ECO:0000256" key="4">
    <source>
        <dbReference type="ARBA" id="ARBA00023136"/>
    </source>
</evidence>
<evidence type="ECO:0000256" key="2">
    <source>
        <dbReference type="ARBA" id="ARBA00022448"/>
    </source>
</evidence>
<dbReference type="GO" id="GO:0015226">
    <property type="term" value="F:carnitine transmembrane transporter activity"/>
    <property type="evidence" value="ECO:0007669"/>
    <property type="project" value="TreeGrafter"/>
</dbReference>
<feature type="non-terminal residue" evidence="6">
    <location>
        <position position="114"/>
    </location>
</feature>
<dbReference type="GO" id="GO:0015871">
    <property type="term" value="P:choline transport"/>
    <property type="evidence" value="ECO:0007669"/>
    <property type="project" value="TreeGrafter"/>
</dbReference>
<feature type="transmembrane region" description="Helical" evidence="5">
    <location>
        <begin position="78"/>
        <end position="98"/>
    </location>
</feature>
<gene>
    <name evidence="6" type="ORF">S12H4_54739</name>
</gene>
<evidence type="ECO:0000256" key="1">
    <source>
        <dbReference type="ARBA" id="ARBA00004236"/>
    </source>
</evidence>
<dbReference type="GO" id="GO:0005275">
    <property type="term" value="F:amine transmembrane transporter activity"/>
    <property type="evidence" value="ECO:0007669"/>
    <property type="project" value="TreeGrafter"/>
</dbReference>
<keyword evidence="5" id="KW-1133">Transmembrane helix</keyword>
<accession>X1U576</accession>
<reference evidence="6" key="1">
    <citation type="journal article" date="2014" name="Front. Microbiol.">
        <title>High frequency of phylogenetically diverse reductive dehalogenase-homologous genes in deep subseafloor sedimentary metagenomes.</title>
        <authorList>
            <person name="Kawai M."/>
            <person name="Futagami T."/>
            <person name="Toyoda A."/>
            <person name="Takaki Y."/>
            <person name="Nishi S."/>
            <person name="Hori S."/>
            <person name="Arai W."/>
            <person name="Tsubouchi T."/>
            <person name="Morono Y."/>
            <person name="Uchiyama I."/>
            <person name="Ito T."/>
            <person name="Fujiyama A."/>
            <person name="Inagaki F."/>
            <person name="Takami H."/>
        </authorList>
    </citation>
    <scope>NUCLEOTIDE SEQUENCE</scope>
    <source>
        <strain evidence="6">Expedition CK06-06</strain>
    </source>
</reference>
<protein>
    <recommendedName>
        <fullName evidence="7">ABC transmembrane type-1 domain-containing protein</fullName>
    </recommendedName>
</protein>